<dbReference type="EMBL" id="BMYJ01000016">
    <property type="protein sequence ID" value="GHC67347.1"/>
    <property type="molecule type" value="Genomic_DNA"/>
</dbReference>
<reference evidence="1" key="1">
    <citation type="journal article" date="2014" name="Int. J. Syst. Evol. Microbiol.">
        <title>Complete genome sequence of Corynebacterium casei LMG S-19264T (=DSM 44701T), isolated from a smear-ripened cheese.</title>
        <authorList>
            <consortium name="US DOE Joint Genome Institute (JGI-PGF)"/>
            <person name="Walter F."/>
            <person name="Albersmeier A."/>
            <person name="Kalinowski J."/>
            <person name="Ruckert C."/>
        </authorList>
    </citation>
    <scope>NUCLEOTIDE SEQUENCE</scope>
    <source>
        <strain evidence="1">KCTC 23310</strain>
    </source>
</reference>
<evidence type="ECO:0000313" key="2">
    <source>
        <dbReference type="Proteomes" id="UP000638981"/>
    </source>
</evidence>
<gene>
    <name evidence="1" type="ORF">GCM10007315_35490</name>
</gene>
<comment type="caution">
    <text evidence="1">The sequence shown here is derived from an EMBL/GenBank/DDBJ whole genome shotgun (WGS) entry which is preliminary data.</text>
</comment>
<proteinExistence type="predicted"/>
<reference evidence="1" key="2">
    <citation type="submission" date="2020-09" db="EMBL/GenBank/DDBJ databases">
        <authorList>
            <person name="Sun Q."/>
            <person name="Kim S."/>
        </authorList>
    </citation>
    <scope>NUCLEOTIDE SEQUENCE</scope>
    <source>
        <strain evidence="1">KCTC 23310</strain>
    </source>
</reference>
<evidence type="ECO:0000313" key="1">
    <source>
        <dbReference type="EMBL" id="GHC67347.1"/>
    </source>
</evidence>
<accession>A0A918TXQ9</accession>
<organism evidence="1 2">
    <name type="scientific">Neogemmobacter tilapiae</name>
    <dbReference type="NCBI Taxonomy" id="875041"/>
    <lineage>
        <taxon>Bacteria</taxon>
        <taxon>Pseudomonadati</taxon>
        <taxon>Pseudomonadota</taxon>
        <taxon>Alphaproteobacteria</taxon>
        <taxon>Rhodobacterales</taxon>
        <taxon>Paracoccaceae</taxon>
        <taxon>Neogemmobacter</taxon>
    </lineage>
</organism>
<dbReference type="AlphaFoldDB" id="A0A918TXQ9"/>
<protein>
    <submittedName>
        <fullName evidence="1">Uncharacterized protein</fullName>
    </submittedName>
</protein>
<dbReference type="Proteomes" id="UP000638981">
    <property type="component" value="Unassembled WGS sequence"/>
</dbReference>
<keyword evidence="2" id="KW-1185">Reference proteome</keyword>
<name>A0A918TXQ9_9RHOB</name>
<sequence>METTVTSANLFAADSVAVTVQTIYVCADHSDWALHVGWAISATARTINIAGNGDTRAVIWVTLLSPNRCS</sequence>